<dbReference type="NCBIfam" id="TIGR02794">
    <property type="entry name" value="tolA_full"/>
    <property type="match status" value="1"/>
</dbReference>
<dbReference type="SUPFAM" id="SSF74653">
    <property type="entry name" value="TolA/TonB C-terminal domain"/>
    <property type="match status" value="1"/>
</dbReference>
<accession>A0A432M714</accession>
<feature type="region of interest" description="Disordered" evidence="1">
    <location>
        <begin position="70"/>
        <end position="159"/>
    </location>
</feature>
<feature type="transmembrane region" description="Helical" evidence="2">
    <location>
        <begin position="12"/>
        <end position="32"/>
    </location>
</feature>
<dbReference type="EMBL" id="RYYV01000005">
    <property type="protein sequence ID" value="RUL76729.1"/>
    <property type="molecule type" value="Genomic_DNA"/>
</dbReference>
<keyword evidence="4" id="KW-1185">Reference proteome</keyword>
<name>A0A432M714_9GAMM</name>
<reference evidence="3 4" key="1">
    <citation type="submission" date="2018-12" db="EMBL/GenBank/DDBJ databases">
        <title>Dyella dinghuensis sp. nov. DHOA06 and Dyella choica sp. nov. 4M-K27, isolated from forest soil.</title>
        <authorList>
            <person name="Qiu L.-H."/>
            <person name="Gao Z.-H."/>
        </authorList>
    </citation>
    <scope>NUCLEOTIDE SEQUENCE [LARGE SCALE GENOMIC DNA]</scope>
    <source>
        <strain evidence="3 4">4M-K27</strain>
    </source>
</reference>
<dbReference type="Gene3D" id="3.30.1150.10">
    <property type="match status" value="1"/>
</dbReference>
<feature type="compositionally biased region" description="Pro residues" evidence="1">
    <location>
        <begin position="87"/>
        <end position="115"/>
    </location>
</feature>
<dbReference type="GO" id="GO:0016020">
    <property type="term" value="C:membrane"/>
    <property type="evidence" value="ECO:0007669"/>
    <property type="project" value="InterPro"/>
</dbReference>
<keyword evidence="2" id="KW-0472">Membrane</keyword>
<dbReference type="AlphaFoldDB" id="A0A432M714"/>
<dbReference type="InterPro" id="IPR014161">
    <property type="entry name" value="Tol-Pal_TolA"/>
</dbReference>
<evidence type="ECO:0000313" key="4">
    <source>
        <dbReference type="Proteomes" id="UP000274358"/>
    </source>
</evidence>
<proteinExistence type="predicted"/>
<dbReference type="RefSeq" id="WP_126684290.1">
    <property type="nucleotide sequence ID" value="NZ_RYYV01000005.1"/>
</dbReference>
<dbReference type="GO" id="GO:0043213">
    <property type="term" value="P:bacteriocin transport"/>
    <property type="evidence" value="ECO:0007669"/>
    <property type="project" value="InterPro"/>
</dbReference>
<sequence>MEDRNPKGTPLAVVLSAVLHLGIVAFLFLAMLPCTSYEKFLTELHLPNPITCTPPPLQLSGPVIEATLIGNTAAPPPKSEKVKPVPNTVPPPPSVPPPPPPPVVVPKPSPLPPPPEHPDVVDQERVTQEGLQKAENAKKEQEEKQRQRQAELDAQAAKKKAEQEKVDELFKQLDNASAQTQKLDNKAKQAKQQMADLKNAKVNGLENLPNADQRMTGNNSNSTLMSQYLAAIRNTVTQNWIRPDNMPNAPCVVHIVQSPGGNVMSARASSSCPYDAAGKKSVEDAVLRAQPLPYQGFESVFQRELDFTFTPQ</sequence>
<gene>
    <name evidence="3" type="primary">tolA</name>
    <name evidence="3" type="ORF">EKH80_08420</name>
</gene>
<evidence type="ECO:0000256" key="1">
    <source>
        <dbReference type="SAM" id="MobiDB-lite"/>
    </source>
</evidence>
<feature type="compositionally biased region" description="Basic and acidic residues" evidence="1">
    <location>
        <begin position="135"/>
        <end position="151"/>
    </location>
</feature>
<feature type="compositionally biased region" description="Basic and acidic residues" evidence="1">
    <location>
        <begin position="116"/>
        <end position="127"/>
    </location>
</feature>
<keyword evidence="2" id="KW-0812">Transmembrane</keyword>
<dbReference type="Pfam" id="PF13103">
    <property type="entry name" value="TonB_2"/>
    <property type="match status" value="1"/>
</dbReference>
<dbReference type="Proteomes" id="UP000274358">
    <property type="component" value="Unassembled WGS sequence"/>
</dbReference>
<evidence type="ECO:0000313" key="3">
    <source>
        <dbReference type="EMBL" id="RUL76729.1"/>
    </source>
</evidence>
<dbReference type="OrthoDB" id="5948502at2"/>
<protein>
    <submittedName>
        <fullName evidence="3">Cell envelope integrity protein TolA</fullName>
    </submittedName>
</protein>
<comment type="caution">
    <text evidence="3">The sequence shown here is derived from an EMBL/GenBank/DDBJ whole genome shotgun (WGS) entry which is preliminary data.</text>
</comment>
<keyword evidence="2" id="KW-1133">Transmembrane helix</keyword>
<dbReference type="GO" id="GO:0019534">
    <property type="term" value="F:toxin transmembrane transporter activity"/>
    <property type="evidence" value="ECO:0007669"/>
    <property type="project" value="InterPro"/>
</dbReference>
<organism evidence="3 4">
    <name type="scientific">Dyella choica</name>
    <dbReference type="NCBI Taxonomy" id="1927959"/>
    <lineage>
        <taxon>Bacteria</taxon>
        <taxon>Pseudomonadati</taxon>
        <taxon>Pseudomonadota</taxon>
        <taxon>Gammaproteobacteria</taxon>
        <taxon>Lysobacterales</taxon>
        <taxon>Rhodanobacteraceae</taxon>
        <taxon>Dyella</taxon>
    </lineage>
</organism>
<evidence type="ECO:0000256" key="2">
    <source>
        <dbReference type="SAM" id="Phobius"/>
    </source>
</evidence>